<dbReference type="Gene3D" id="3.40.50.720">
    <property type="entry name" value="NAD(P)-binding Rossmann-like Domain"/>
    <property type="match status" value="1"/>
</dbReference>
<dbReference type="Proteomes" id="UP000827092">
    <property type="component" value="Unassembled WGS sequence"/>
</dbReference>
<dbReference type="InterPro" id="IPR002347">
    <property type="entry name" value="SDR_fam"/>
</dbReference>
<reference evidence="2 3" key="1">
    <citation type="journal article" date="2022" name="Nat. Ecol. Evol.">
        <title>A masculinizing supergene underlies an exaggerated male reproductive morph in a spider.</title>
        <authorList>
            <person name="Hendrickx F."/>
            <person name="De Corte Z."/>
            <person name="Sonet G."/>
            <person name="Van Belleghem S.M."/>
            <person name="Kostlbacher S."/>
            <person name="Vangestel C."/>
        </authorList>
    </citation>
    <scope>NUCLEOTIDE SEQUENCE [LARGE SCALE GENOMIC DNA]</scope>
    <source>
        <strain evidence="2">W744_W776</strain>
    </source>
</reference>
<comment type="caution">
    <text evidence="2">The sequence shown here is derived from an EMBL/GenBank/DDBJ whole genome shotgun (WGS) entry which is preliminary data.</text>
</comment>
<gene>
    <name evidence="2" type="ORF">JTE90_007785</name>
</gene>
<keyword evidence="3" id="KW-1185">Reference proteome</keyword>
<evidence type="ECO:0000313" key="2">
    <source>
        <dbReference type="EMBL" id="KAG8174319.1"/>
    </source>
</evidence>
<dbReference type="SUPFAM" id="SSF51735">
    <property type="entry name" value="NAD(P)-binding Rossmann-fold domains"/>
    <property type="match status" value="1"/>
</dbReference>
<dbReference type="Pfam" id="PF00106">
    <property type="entry name" value="adh_short"/>
    <property type="match status" value="1"/>
</dbReference>
<name>A0AAV6TR30_9ARAC</name>
<sequence>MHPMLVYASTKFANILWVQELARRLRGTGVTANVLHPGAVYTNLAWNMWKDFFVFLLKLSVYLFEKNACEGAQTTIYLSVADEVQNVSGKYFADCKPAWVSPFAKNEQKATKLWEVSEKLTGIASE</sequence>
<dbReference type="GO" id="GO:0016491">
    <property type="term" value="F:oxidoreductase activity"/>
    <property type="evidence" value="ECO:0007669"/>
    <property type="project" value="UniProtKB-KW"/>
</dbReference>
<accession>A0AAV6TR30</accession>
<keyword evidence="1" id="KW-0560">Oxidoreductase</keyword>
<dbReference type="InterPro" id="IPR036291">
    <property type="entry name" value="NAD(P)-bd_dom_sf"/>
</dbReference>
<organism evidence="2 3">
    <name type="scientific">Oedothorax gibbosus</name>
    <dbReference type="NCBI Taxonomy" id="931172"/>
    <lineage>
        <taxon>Eukaryota</taxon>
        <taxon>Metazoa</taxon>
        <taxon>Ecdysozoa</taxon>
        <taxon>Arthropoda</taxon>
        <taxon>Chelicerata</taxon>
        <taxon>Arachnida</taxon>
        <taxon>Araneae</taxon>
        <taxon>Araneomorphae</taxon>
        <taxon>Entelegynae</taxon>
        <taxon>Araneoidea</taxon>
        <taxon>Linyphiidae</taxon>
        <taxon>Erigoninae</taxon>
        <taxon>Oedothorax</taxon>
    </lineage>
</organism>
<evidence type="ECO:0000256" key="1">
    <source>
        <dbReference type="ARBA" id="ARBA00023002"/>
    </source>
</evidence>
<dbReference type="EMBL" id="JAFNEN010001254">
    <property type="protein sequence ID" value="KAG8174319.1"/>
    <property type="molecule type" value="Genomic_DNA"/>
</dbReference>
<dbReference type="PANTHER" id="PTHR43157">
    <property type="entry name" value="PHOSPHATIDYLINOSITOL-GLYCAN BIOSYNTHESIS CLASS F PROTEIN-RELATED"/>
    <property type="match status" value="1"/>
</dbReference>
<dbReference type="PANTHER" id="PTHR43157:SF31">
    <property type="entry name" value="PHOSPHATIDYLINOSITOL-GLYCAN BIOSYNTHESIS CLASS F PROTEIN"/>
    <property type="match status" value="1"/>
</dbReference>
<evidence type="ECO:0000313" key="3">
    <source>
        <dbReference type="Proteomes" id="UP000827092"/>
    </source>
</evidence>
<proteinExistence type="predicted"/>
<dbReference type="AlphaFoldDB" id="A0AAV6TR30"/>
<protein>
    <submittedName>
        <fullName evidence="2">Uncharacterized protein</fullName>
    </submittedName>
</protein>